<dbReference type="InterPro" id="IPR003615">
    <property type="entry name" value="HNH_nuc"/>
</dbReference>
<protein>
    <recommendedName>
        <fullName evidence="1">HNH nuclease domain-containing protein</fullName>
    </recommendedName>
</protein>
<dbReference type="Pfam" id="PF01844">
    <property type="entry name" value="HNH"/>
    <property type="match status" value="1"/>
</dbReference>
<accession>A0A0F9HA01</accession>
<proteinExistence type="predicted"/>
<gene>
    <name evidence="2" type="ORF">LCGC14_2024260</name>
</gene>
<dbReference type="GO" id="GO:0003676">
    <property type="term" value="F:nucleic acid binding"/>
    <property type="evidence" value="ECO:0007669"/>
    <property type="project" value="InterPro"/>
</dbReference>
<dbReference type="InterPro" id="IPR052892">
    <property type="entry name" value="NA-targeting_endonuclease"/>
</dbReference>
<comment type="caution">
    <text evidence="2">The sequence shown here is derived from an EMBL/GenBank/DDBJ whole genome shotgun (WGS) entry which is preliminary data.</text>
</comment>
<dbReference type="CDD" id="cd00085">
    <property type="entry name" value="HNHc"/>
    <property type="match status" value="1"/>
</dbReference>
<dbReference type="Gene3D" id="1.10.30.50">
    <property type="match status" value="1"/>
</dbReference>
<dbReference type="GO" id="GO:0008270">
    <property type="term" value="F:zinc ion binding"/>
    <property type="evidence" value="ECO:0007669"/>
    <property type="project" value="InterPro"/>
</dbReference>
<dbReference type="PANTHER" id="PTHR33877:SF2">
    <property type="entry name" value="OS07G0170200 PROTEIN"/>
    <property type="match status" value="1"/>
</dbReference>
<dbReference type="PANTHER" id="PTHR33877">
    <property type="entry name" value="SLL1193 PROTEIN"/>
    <property type="match status" value="1"/>
</dbReference>
<dbReference type="AlphaFoldDB" id="A0A0F9HA01"/>
<evidence type="ECO:0000259" key="1">
    <source>
        <dbReference type="SMART" id="SM00507"/>
    </source>
</evidence>
<dbReference type="GO" id="GO:0004519">
    <property type="term" value="F:endonuclease activity"/>
    <property type="evidence" value="ECO:0007669"/>
    <property type="project" value="InterPro"/>
</dbReference>
<dbReference type="EMBL" id="LAZR01023436">
    <property type="protein sequence ID" value="KKL78500.1"/>
    <property type="molecule type" value="Genomic_DNA"/>
</dbReference>
<feature type="domain" description="HNH nuclease" evidence="1">
    <location>
        <begin position="6"/>
        <end position="55"/>
    </location>
</feature>
<evidence type="ECO:0000313" key="2">
    <source>
        <dbReference type="EMBL" id="KKL78500.1"/>
    </source>
</evidence>
<dbReference type="SMART" id="SM00507">
    <property type="entry name" value="HNHc"/>
    <property type="match status" value="1"/>
</dbReference>
<organism evidence="2">
    <name type="scientific">marine sediment metagenome</name>
    <dbReference type="NCBI Taxonomy" id="412755"/>
    <lineage>
        <taxon>unclassified sequences</taxon>
        <taxon>metagenomes</taxon>
        <taxon>ecological metagenomes</taxon>
    </lineage>
</organism>
<dbReference type="InterPro" id="IPR002711">
    <property type="entry name" value="HNH"/>
</dbReference>
<reference evidence="2" key="1">
    <citation type="journal article" date="2015" name="Nature">
        <title>Complex archaea that bridge the gap between prokaryotes and eukaryotes.</title>
        <authorList>
            <person name="Spang A."/>
            <person name="Saw J.H."/>
            <person name="Jorgensen S.L."/>
            <person name="Zaremba-Niedzwiedzka K."/>
            <person name="Martijn J."/>
            <person name="Lind A.E."/>
            <person name="van Eijk R."/>
            <person name="Schleper C."/>
            <person name="Guy L."/>
            <person name="Ettema T.J."/>
        </authorList>
    </citation>
    <scope>NUCLEOTIDE SEQUENCE</scope>
</reference>
<name>A0A0F9HA01_9ZZZZ</name>
<sequence length="65" mass="7236">MQIRHRLRAAVLAAHDGLCFYCGEPAEHVDHIVPRTKGGTNRFDNLQTLCSLCNLGKCDILESVK</sequence>